<accession>A0A4R9A9Q6</accession>
<feature type="domain" description="Rieske" evidence="6">
    <location>
        <begin position="213"/>
        <end position="316"/>
    </location>
</feature>
<evidence type="ECO:0000256" key="4">
    <source>
        <dbReference type="ARBA" id="ARBA00023014"/>
    </source>
</evidence>
<dbReference type="PANTHER" id="PTHR11178">
    <property type="entry name" value="IRON-SULFUR CLUSTER SCAFFOLD PROTEIN NFU-RELATED"/>
    <property type="match status" value="1"/>
</dbReference>
<evidence type="ECO:0000313" key="7">
    <source>
        <dbReference type="EMBL" id="TFD54735.1"/>
    </source>
</evidence>
<evidence type="ECO:0000259" key="6">
    <source>
        <dbReference type="PROSITE" id="PS51296"/>
    </source>
</evidence>
<dbReference type="GO" id="GO:0016226">
    <property type="term" value="P:iron-sulfur cluster assembly"/>
    <property type="evidence" value="ECO:0007669"/>
    <property type="project" value="InterPro"/>
</dbReference>
<dbReference type="Pfam" id="PF01106">
    <property type="entry name" value="NifU"/>
    <property type="match status" value="1"/>
</dbReference>
<dbReference type="InterPro" id="IPR017941">
    <property type="entry name" value="Rieske_2Fe-2S"/>
</dbReference>
<evidence type="ECO:0000256" key="1">
    <source>
        <dbReference type="ARBA" id="ARBA00022714"/>
    </source>
</evidence>
<comment type="function">
    <text evidence="5">May be involved in the formation or repair of [Fe-S] clusters present in iron-sulfur proteins.</text>
</comment>
<keyword evidence="3" id="KW-0408">Iron</keyword>
<dbReference type="EMBL" id="SOHE01000015">
    <property type="protein sequence ID" value="TFD54735.1"/>
    <property type="molecule type" value="Genomic_DNA"/>
</dbReference>
<keyword evidence="4" id="KW-0411">Iron-sulfur</keyword>
<evidence type="ECO:0000256" key="2">
    <source>
        <dbReference type="ARBA" id="ARBA00022723"/>
    </source>
</evidence>
<dbReference type="SUPFAM" id="SSF50022">
    <property type="entry name" value="ISP domain"/>
    <property type="match status" value="1"/>
</dbReference>
<organism evidence="7 8">
    <name type="scientific">Cryobacterium frigoriphilum</name>
    <dbReference type="NCBI Taxonomy" id="1259150"/>
    <lineage>
        <taxon>Bacteria</taxon>
        <taxon>Bacillati</taxon>
        <taxon>Actinomycetota</taxon>
        <taxon>Actinomycetes</taxon>
        <taxon>Micrococcales</taxon>
        <taxon>Microbacteriaceae</taxon>
        <taxon>Cryobacterium</taxon>
    </lineage>
</organism>
<gene>
    <name evidence="7" type="ORF">E3T55_02790</name>
</gene>
<comment type="caution">
    <text evidence="7">The sequence shown here is derived from an EMBL/GenBank/DDBJ whole genome shotgun (WGS) entry which is preliminary data.</text>
</comment>
<dbReference type="RefSeq" id="WP_134518049.1">
    <property type="nucleotide sequence ID" value="NZ_SOHE01000015.1"/>
</dbReference>
<reference evidence="7 8" key="1">
    <citation type="submission" date="2019-03" db="EMBL/GenBank/DDBJ databases">
        <title>Genomics of glacier-inhabiting Cryobacterium strains.</title>
        <authorList>
            <person name="Liu Q."/>
            <person name="Xin Y.-H."/>
        </authorList>
    </citation>
    <scope>NUCLEOTIDE SEQUENCE [LARGE SCALE GENOMIC DNA]</scope>
    <source>
        <strain evidence="7 8">Hh14</strain>
    </source>
</reference>
<sequence length="332" mass="33987">MSEARSTVSANTGIATLLDALGAGGMLARERAEELVRQVTDLYGEALEHVLTIAGETDAHGIRPAPGGTDGLDRAPGSHSMVGALVADELISGLLLVHGLHPQDAPTRVAAALESVRPYLGSHGGDVQLLGLSADGVVRLRLLGSCNGCPSSSVTLKLAVEDAIERAAPEVTRIDVEEPVKVAAVIPVAALRIRLADAPDTADARADLGGSWQPVPELADLDPGEVAGFVVAGVPILATRTSSDVFVFRDHCPRCAASMAGATLQRALAAPAGGGLLRCPTCRKHFDVRAAGACIEDKGVHLDPLPLLRRDGVPSVAVPSLVVPSLVGGVSS</sequence>
<evidence type="ECO:0000256" key="5">
    <source>
        <dbReference type="ARBA" id="ARBA00049958"/>
    </source>
</evidence>
<dbReference type="InterPro" id="IPR001075">
    <property type="entry name" value="NIF_FeS_clus_asmbl_NifU_C"/>
</dbReference>
<dbReference type="Gene3D" id="2.102.10.10">
    <property type="entry name" value="Rieske [2Fe-2S] iron-sulphur domain"/>
    <property type="match status" value="1"/>
</dbReference>
<dbReference type="Proteomes" id="UP000297447">
    <property type="component" value="Unassembled WGS sequence"/>
</dbReference>
<dbReference type="OrthoDB" id="9798220at2"/>
<name>A0A4R9A9Q6_9MICO</name>
<protein>
    <recommendedName>
        <fullName evidence="6">Rieske domain-containing protein</fullName>
    </recommendedName>
</protein>
<dbReference type="InterPro" id="IPR034904">
    <property type="entry name" value="FSCA_dom_sf"/>
</dbReference>
<dbReference type="GO" id="GO:0004497">
    <property type="term" value="F:monooxygenase activity"/>
    <property type="evidence" value="ECO:0007669"/>
    <property type="project" value="UniProtKB-ARBA"/>
</dbReference>
<proteinExistence type="predicted"/>
<keyword evidence="8" id="KW-1185">Reference proteome</keyword>
<dbReference type="InterPro" id="IPR036922">
    <property type="entry name" value="Rieske_2Fe-2S_sf"/>
</dbReference>
<dbReference type="AlphaFoldDB" id="A0A4R9A9Q6"/>
<dbReference type="PROSITE" id="PS51296">
    <property type="entry name" value="RIESKE"/>
    <property type="match status" value="1"/>
</dbReference>
<keyword evidence="2" id="KW-0479">Metal-binding</keyword>
<dbReference type="SUPFAM" id="SSF117916">
    <property type="entry name" value="Fe-S cluster assembly (FSCA) domain-like"/>
    <property type="match status" value="1"/>
</dbReference>
<dbReference type="PANTHER" id="PTHR11178:SF51">
    <property type="entry name" value="FE_S BIOGENESIS PROTEIN NFUA"/>
    <property type="match status" value="1"/>
</dbReference>
<dbReference type="GO" id="GO:0005506">
    <property type="term" value="F:iron ion binding"/>
    <property type="evidence" value="ECO:0007669"/>
    <property type="project" value="InterPro"/>
</dbReference>
<evidence type="ECO:0000313" key="8">
    <source>
        <dbReference type="Proteomes" id="UP000297447"/>
    </source>
</evidence>
<keyword evidence="1" id="KW-0001">2Fe-2S</keyword>
<dbReference type="GO" id="GO:0016705">
    <property type="term" value="F:oxidoreductase activity, acting on paired donors, with incorporation or reduction of molecular oxygen"/>
    <property type="evidence" value="ECO:0007669"/>
    <property type="project" value="UniProtKB-ARBA"/>
</dbReference>
<dbReference type="Gene3D" id="3.30.300.130">
    <property type="entry name" value="Fe-S cluster assembly (FSCA)"/>
    <property type="match status" value="1"/>
</dbReference>
<dbReference type="GO" id="GO:0051537">
    <property type="term" value="F:2 iron, 2 sulfur cluster binding"/>
    <property type="evidence" value="ECO:0007669"/>
    <property type="project" value="UniProtKB-KW"/>
</dbReference>
<evidence type="ECO:0000256" key="3">
    <source>
        <dbReference type="ARBA" id="ARBA00023004"/>
    </source>
</evidence>